<protein>
    <submittedName>
        <fullName evidence="2">15510_t:CDS:1</fullName>
    </submittedName>
</protein>
<feature type="non-terminal residue" evidence="2">
    <location>
        <position position="136"/>
    </location>
</feature>
<proteinExistence type="predicted"/>
<reference evidence="2" key="1">
    <citation type="submission" date="2021-06" db="EMBL/GenBank/DDBJ databases">
        <authorList>
            <person name="Kallberg Y."/>
            <person name="Tangrot J."/>
            <person name="Rosling A."/>
        </authorList>
    </citation>
    <scope>NUCLEOTIDE SEQUENCE</scope>
    <source>
        <strain evidence="2">CL551</strain>
    </source>
</reference>
<dbReference type="EMBL" id="CAJVPV010021823">
    <property type="protein sequence ID" value="CAG8719086.1"/>
    <property type="molecule type" value="Genomic_DNA"/>
</dbReference>
<dbReference type="SUPFAM" id="SSF82771">
    <property type="entry name" value="GIY-YIG endonuclease"/>
    <property type="match status" value="1"/>
</dbReference>
<dbReference type="Proteomes" id="UP000789342">
    <property type="component" value="Unassembled WGS sequence"/>
</dbReference>
<dbReference type="Gene3D" id="3.40.1440.10">
    <property type="entry name" value="GIY-YIG endonuclease"/>
    <property type="match status" value="1"/>
</dbReference>
<keyword evidence="3" id="KW-1185">Reference proteome</keyword>
<dbReference type="PANTHER" id="PTHR34477:SF1">
    <property type="entry name" value="UPF0213 PROTEIN YHBQ"/>
    <property type="match status" value="1"/>
</dbReference>
<comment type="caution">
    <text evidence="2">The sequence shown here is derived from an EMBL/GenBank/DDBJ whole genome shotgun (WGS) entry which is preliminary data.</text>
</comment>
<dbReference type="InterPro" id="IPR035901">
    <property type="entry name" value="GIY-YIG_endonuc_sf"/>
</dbReference>
<evidence type="ECO:0000313" key="3">
    <source>
        <dbReference type="Proteomes" id="UP000789342"/>
    </source>
</evidence>
<sequence length="136" mass="15433">MHYVYVLECENGKYYVGSTNNMMNRYNEHTSGGDRSATWTRKYLPICIVWVGLTNNSSFELAKTIEYMKIYGKENVRGAHYCQLILDSSVDDDLYDVCFQCGGNFQFGGKYHRAKGCNNCPDCGNLAALIVVHLVM</sequence>
<evidence type="ECO:0000313" key="2">
    <source>
        <dbReference type="EMBL" id="CAG8719086.1"/>
    </source>
</evidence>
<gene>
    <name evidence="2" type="ORF">AMORRO_LOCUS13216</name>
</gene>
<dbReference type="AlphaFoldDB" id="A0A9N9NBZ1"/>
<dbReference type="OrthoDB" id="3863715at2759"/>
<feature type="domain" description="GIY-YIG" evidence="1">
    <location>
        <begin position="1"/>
        <end position="83"/>
    </location>
</feature>
<accession>A0A9N9NBZ1</accession>
<organism evidence="2 3">
    <name type="scientific">Acaulospora morrowiae</name>
    <dbReference type="NCBI Taxonomy" id="94023"/>
    <lineage>
        <taxon>Eukaryota</taxon>
        <taxon>Fungi</taxon>
        <taxon>Fungi incertae sedis</taxon>
        <taxon>Mucoromycota</taxon>
        <taxon>Glomeromycotina</taxon>
        <taxon>Glomeromycetes</taxon>
        <taxon>Diversisporales</taxon>
        <taxon>Acaulosporaceae</taxon>
        <taxon>Acaulospora</taxon>
    </lineage>
</organism>
<dbReference type="InterPro" id="IPR000305">
    <property type="entry name" value="GIY-YIG_endonuc"/>
</dbReference>
<dbReference type="Pfam" id="PF01541">
    <property type="entry name" value="GIY-YIG"/>
    <property type="match status" value="1"/>
</dbReference>
<dbReference type="PROSITE" id="PS50164">
    <property type="entry name" value="GIY_YIG"/>
    <property type="match status" value="1"/>
</dbReference>
<evidence type="ECO:0000259" key="1">
    <source>
        <dbReference type="PROSITE" id="PS50164"/>
    </source>
</evidence>
<dbReference type="PANTHER" id="PTHR34477">
    <property type="entry name" value="UPF0213 PROTEIN YHBQ"/>
    <property type="match status" value="1"/>
</dbReference>
<name>A0A9N9NBZ1_9GLOM</name>
<dbReference type="InterPro" id="IPR050190">
    <property type="entry name" value="UPF0213_domain"/>
</dbReference>